<reference evidence="3" key="1">
    <citation type="journal article" date="2019" name="Int. J. Syst. Evol. Microbiol.">
        <title>The Global Catalogue of Microorganisms (GCM) 10K type strain sequencing project: providing services to taxonomists for standard genome sequencing and annotation.</title>
        <authorList>
            <consortium name="The Broad Institute Genomics Platform"/>
            <consortium name="The Broad Institute Genome Sequencing Center for Infectious Disease"/>
            <person name="Wu L."/>
            <person name="Ma J."/>
        </authorList>
    </citation>
    <scope>NUCLEOTIDE SEQUENCE [LARGE SCALE GENOMIC DNA]</scope>
    <source>
        <strain evidence="3">KACC 11904</strain>
    </source>
</reference>
<dbReference type="RefSeq" id="WP_377525733.1">
    <property type="nucleotide sequence ID" value="NZ_JBHSMJ010000027.1"/>
</dbReference>
<protein>
    <recommendedName>
        <fullName evidence="4">SPFH domain-containing protein</fullName>
    </recommendedName>
</protein>
<keyword evidence="3" id="KW-1185">Reference proteome</keyword>
<evidence type="ECO:0000256" key="1">
    <source>
        <dbReference type="SAM" id="Phobius"/>
    </source>
</evidence>
<keyword evidence="1" id="KW-1133">Transmembrane helix</keyword>
<proteinExistence type="predicted"/>
<dbReference type="EMBL" id="JBHSMJ010000027">
    <property type="protein sequence ID" value="MFC5450661.1"/>
    <property type="molecule type" value="Genomic_DNA"/>
</dbReference>
<gene>
    <name evidence="2" type="ORF">ACFPOG_20625</name>
</gene>
<evidence type="ECO:0000313" key="2">
    <source>
        <dbReference type="EMBL" id="MFC5450661.1"/>
    </source>
</evidence>
<keyword evidence="1" id="KW-0472">Membrane</keyword>
<comment type="caution">
    <text evidence="2">The sequence shown here is derived from an EMBL/GenBank/DDBJ whole genome shotgun (WGS) entry which is preliminary data.</text>
</comment>
<evidence type="ECO:0008006" key="4">
    <source>
        <dbReference type="Google" id="ProtNLM"/>
    </source>
</evidence>
<accession>A0ABW0KDS9</accession>
<evidence type="ECO:0000313" key="3">
    <source>
        <dbReference type="Proteomes" id="UP001596044"/>
    </source>
</evidence>
<sequence>MGAFDIFIYIMIGIFVVTLVFLFYAKKRMDNNEPVFGWQRKQFLQETGQPLPGKANGNSEAKTPAGQLSIKELIGIKDIRYGIFEKEKNEYCVIIGTDTVNFDLLNDGTRGSIILGYQSLFRVIRFPVQVLGQAVRQDLHKDEKRFMKNLENCTPQTQDYNMRVIKHIKERSEKEFRISRRVYYIVTYQYQVSRAGQLTPEQVEKRIIQELYMRARVVVQMLKRARIESDVLDSLSAMEVMKRALNRDRMLSNPIESVVEEGKEKLSAFVTADVTTLPGFHDLVNDVEEVRQFVQETSLKEKAANS</sequence>
<name>A0ABW0KDS9_9BACL</name>
<dbReference type="Proteomes" id="UP001596044">
    <property type="component" value="Unassembled WGS sequence"/>
</dbReference>
<keyword evidence="1" id="KW-0812">Transmembrane</keyword>
<organism evidence="2 3">
    <name type="scientific">Paenibacillus aestuarii</name>
    <dbReference type="NCBI Taxonomy" id="516965"/>
    <lineage>
        <taxon>Bacteria</taxon>
        <taxon>Bacillati</taxon>
        <taxon>Bacillota</taxon>
        <taxon>Bacilli</taxon>
        <taxon>Bacillales</taxon>
        <taxon>Paenibacillaceae</taxon>
        <taxon>Paenibacillus</taxon>
    </lineage>
</organism>
<feature type="transmembrane region" description="Helical" evidence="1">
    <location>
        <begin position="6"/>
        <end position="25"/>
    </location>
</feature>